<name>A0AAV7VGM6_PLEWA</name>
<keyword evidence="1" id="KW-0472">Membrane</keyword>
<keyword evidence="3" id="KW-1185">Reference proteome</keyword>
<evidence type="ECO:0000313" key="2">
    <source>
        <dbReference type="EMBL" id="KAJ1200764.1"/>
    </source>
</evidence>
<comment type="caution">
    <text evidence="2">The sequence shown here is derived from an EMBL/GenBank/DDBJ whole genome shotgun (WGS) entry which is preliminary data.</text>
</comment>
<gene>
    <name evidence="2" type="ORF">NDU88_004585</name>
</gene>
<proteinExistence type="predicted"/>
<protein>
    <submittedName>
        <fullName evidence="2">Uncharacterized protein</fullName>
    </submittedName>
</protein>
<dbReference type="EMBL" id="JANPWB010000003">
    <property type="protein sequence ID" value="KAJ1200764.1"/>
    <property type="molecule type" value="Genomic_DNA"/>
</dbReference>
<reference evidence="2" key="1">
    <citation type="journal article" date="2022" name="bioRxiv">
        <title>Sequencing and chromosome-scale assembly of the giantPleurodeles waltlgenome.</title>
        <authorList>
            <person name="Brown T."/>
            <person name="Elewa A."/>
            <person name="Iarovenko S."/>
            <person name="Subramanian E."/>
            <person name="Araus A.J."/>
            <person name="Petzold A."/>
            <person name="Susuki M."/>
            <person name="Suzuki K.-i.T."/>
            <person name="Hayashi T."/>
            <person name="Toyoda A."/>
            <person name="Oliveira C."/>
            <person name="Osipova E."/>
            <person name="Leigh N.D."/>
            <person name="Simon A."/>
            <person name="Yun M.H."/>
        </authorList>
    </citation>
    <scope>NUCLEOTIDE SEQUENCE</scope>
    <source>
        <strain evidence="2">20211129_DDA</strain>
        <tissue evidence="2">Liver</tissue>
    </source>
</reference>
<keyword evidence="1" id="KW-1133">Transmembrane helix</keyword>
<evidence type="ECO:0000256" key="1">
    <source>
        <dbReference type="SAM" id="Phobius"/>
    </source>
</evidence>
<feature type="transmembrane region" description="Helical" evidence="1">
    <location>
        <begin position="79"/>
        <end position="99"/>
    </location>
</feature>
<evidence type="ECO:0000313" key="3">
    <source>
        <dbReference type="Proteomes" id="UP001066276"/>
    </source>
</evidence>
<dbReference type="AlphaFoldDB" id="A0AAV7VGM6"/>
<keyword evidence="1" id="KW-0812">Transmembrane</keyword>
<organism evidence="2 3">
    <name type="scientific">Pleurodeles waltl</name>
    <name type="common">Iberian ribbed newt</name>
    <dbReference type="NCBI Taxonomy" id="8319"/>
    <lineage>
        <taxon>Eukaryota</taxon>
        <taxon>Metazoa</taxon>
        <taxon>Chordata</taxon>
        <taxon>Craniata</taxon>
        <taxon>Vertebrata</taxon>
        <taxon>Euteleostomi</taxon>
        <taxon>Amphibia</taxon>
        <taxon>Batrachia</taxon>
        <taxon>Caudata</taxon>
        <taxon>Salamandroidea</taxon>
        <taxon>Salamandridae</taxon>
        <taxon>Pleurodelinae</taxon>
        <taxon>Pleurodeles</taxon>
    </lineage>
</organism>
<accession>A0AAV7VGM6</accession>
<dbReference type="Proteomes" id="UP001066276">
    <property type="component" value="Chromosome 2_1"/>
</dbReference>
<sequence length="124" mass="13161">MRTRSPIPLNVPVLAPASSGGLHILSGLMATGDLTRLSRPSLTQSSRNSAPHPLLATLPNVRWCSASYYYSRRWGQRGLYPWGTLMGGAGVLTSAGLLLSPSRGLPPRWAHCSAVAAILGRGSR</sequence>